<accession>A0AAD5U153</accession>
<evidence type="ECO:0000256" key="1">
    <source>
        <dbReference type="SAM" id="MobiDB-lite"/>
    </source>
</evidence>
<feature type="compositionally biased region" description="Basic residues" evidence="1">
    <location>
        <begin position="35"/>
        <end position="44"/>
    </location>
</feature>
<feature type="region of interest" description="Disordered" evidence="1">
    <location>
        <begin position="22"/>
        <end position="60"/>
    </location>
</feature>
<feature type="region of interest" description="Disordered" evidence="1">
    <location>
        <begin position="83"/>
        <end position="102"/>
    </location>
</feature>
<sequence>MKEPTKKKEKKVDTNISKKEIQNLKEINNSQEEKKKKKKIKVLKNKKENELKNSSNADKKSEIDLIFSTKEIIKNKKINEVEKEKNKIESCSKKKDSNDTNEIDSIFNSKKKRKENLIVEEKIAAVNSSPPPTSSVKTVEFKPLKLEKPKKNKFADPLFADSRGKLSSKIFDGLPVFQATDICGNSGGDTEL</sequence>
<dbReference type="AlphaFoldDB" id="A0AAD5U153"/>
<dbReference type="EMBL" id="JADGJW010000267">
    <property type="protein sequence ID" value="KAJ3220875.1"/>
    <property type="molecule type" value="Genomic_DNA"/>
</dbReference>
<keyword evidence="3" id="KW-1185">Reference proteome</keyword>
<comment type="caution">
    <text evidence="2">The sequence shown here is derived from an EMBL/GenBank/DDBJ whole genome shotgun (WGS) entry which is preliminary data.</text>
</comment>
<dbReference type="Proteomes" id="UP001211065">
    <property type="component" value="Unassembled WGS sequence"/>
</dbReference>
<protein>
    <submittedName>
        <fullName evidence="2">Uncharacterized protein</fullName>
    </submittedName>
</protein>
<reference evidence="2" key="1">
    <citation type="submission" date="2020-05" db="EMBL/GenBank/DDBJ databases">
        <title>Phylogenomic resolution of chytrid fungi.</title>
        <authorList>
            <person name="Stajich J.E."/>
            <person name="Amses K."/>
            <person name="Simmons R."/>
            <person name="Seto K."/>
            <person name="Myers J."/>
            <person name="Bonds A."/>
            <person name="Quandt C.A."/>
            <person name="Barry K."/>
            <person name="Liu P."/>
            <person name="Grigoriev I."/>
            <person name="Longcore J.E."/>
            <person name="James T.Y."/>
        </authorList>
    </citation>
    <scope>NUCLEOTIDE SEQUENCE</scope>
    <source>
        <strain evidence="2">JEL0476</strain>
    </source>
</reference>
<name>A0AAD5U153_9FUNG</name>
<organism evidence="2 3">
    <name type="scientific">Clydaea vesicula</name>
    <dbReference type="NCBI Taxonomy" id="447962"/>
    <lineage>
        <taxon>Eukaryota</taxon>
        <taxon>Fungi</taxon>
        <taxon>Fungi incertae sedis</taxon>
        <taxon>Chytridiomycota</taxon>
        <taxon>Chytridiomycota incertae sedis</taxon>
        <taxon>Chytridiomycetes</taxon>
        <taxon>Lobulomycetales</taxon>
        <taxon>Lobulomycetaceae</taxon>
        <taxon>Clydaea</taxon>
    </lineage>
</organism>
<proteinExistence type="predicted"/>
<evidence type="ECO:0000313" key="2">
    <source>
        <dbReference type="EMBL" id="KAJ3220875.1"/>
    </source>
</evidence>
<feature type="compositionally biased region" description="Basic and acidic residues" evidence="1">
    <location>
        <begin position="83"/>
        <end position="98"/>
    </location>
</feature>
<evidence type="ECO:0000313" key="3">
    <source>
        <dbReference type="Proteomes" id="UP001211065"/>
    </source>
</evidence>
<feature type="non-terminal residue" evidence="2">
    <location>
        <position position="192"/>
    </location>
</feature>
<gene>
    <name evidence="2" type="ORF">HK099_003939</name>
</gene>
<feature type="compositionally biased region" description="Basic and acidic residues" evidence="1">
    <location>
        <begin position="45"/>
        <end position="60"/>
    </location>
</feature>